<keyword evidence="3" id="KW-1185">Reference proteome</keyword>
<organism evidence="2 3">
    <name type="scientific">Prevotella pectinovora</name>
    <dbReference type="NCBI Taxonomy" id="1602169"/>
    <lineage>
        <taxon>Bacteria</taxon>
        <taxon>Pseudomonadati</taxon>
        <taxon>Bacteroidota</taxon>
        <taxon>Bacteroidia</taxon>
        <taxon>Bacteroidales</taxon>
        <taxon>Prevotellaceae</taxon>
        <taxon>Prevotella</taxon>
    </lineage>
</organism>
<dbReference type="EMBL" id="JXQK01000080">
    <property type="protein sequence ID" value="KIP60505.1"/>
    <property type="molecule type" value="Genomic_DNA"/>
</dbReference>
<sequence>MEIKELSAEEYDKTYPSEYVYNSVAFCELNREKVERIRYLSIGDTKPRFGIILGERADSLASPFSAPFGGFTQRDTLRLDYMDEAARLVADYACRMGKKLIITPPALVYDTTLLSKWTNILSSHLSTRWVDLNYHFDLSRMDDYSCHMERNARKNLNRALRQDFSFVKLDSGKRSDVERAYNVIRRNREERGFPLRMTLEQVWQTVSRVVSADFFVLEHGGNDVAAAQVFRVSRNIAQVVYWGDIREYSALRPMNMITYCVFKHYHDAGLRILDIGISTECGVPNFGLCEFKESIGCGVTLKYSFESKQ</sequence>
<dbReference type="InterPro" id="IPR038740">
    <property type="entry name" value="BioF2-like_GNAT_dom"/>
</dbReference>
<evidence type="ECO:0000313" key="2">
    <source>
        <dbReference type="EMBL" id="KIP60505.1"/>
    </source>
</evidence>
<reference evidence="2 3" key="1">
    <citation type="submission" date="2015-01" db="EMBL/GenBank/DDBJ databases">
        <title>Comparative genomics of non-oral Prevotella species.</title>
        <authorList>
            <person name="Accetto T."/>
            <person name="Nograsek B."/>
            <person name="Avgustin G."/>
        </authorList>
    </citation>
    <scope>NUCLEOTIDE SEQUENCE [LARGE SCALE GENOMIC DNA]</scope>
    <source>
        <strain evidence="2 3">P5-119</strain>
    </source>
</reference>
<dbReference type="Pfam" id="PF13480">
    <property type="entry name" value="Acetyltransf_6"/>
    <property type="match status" value="1"/>
</dbReference>
<dbReference type="SUPFAM" id="SSF55729">
    <property type="entry name" value="Acyl-CoA N-acyltransferases (Nat)"/>
    <property type="match status" value="1"/>
</dbReference>
<comment type="caution">
    <text evidence="2">The sequence shown here is derived from an EMBL/GenBank/DDBJ whole genome shotgun (WGS) entry which is preliminary data.</text>
</comment>
<dbReference type="AlphaFoldDB" id="A0A0D0IXM2"/>
<dbReference type="Proteomes" id="UP000032046">
    <property type="component" value="Unassembled WGS sequence"/>
</dbReference>
<proteinExistence type="predicted"/>
<name>A0A0D0IXM2_9BACT</name>
<dbReference type="Gene3D" id="3.40.630.30">
    <property type="match status" value="1"/>
</dbReference>
<feature type="domain" description="BioF2-like acetyltransferase" evidence="1">
    <location>
        <begin position="151"/>
        <end position="280"/>
    </location>
</feature>
<evidence type="ECO:0000259" key="1">
    <source>
        <dbReference type="Pfam" id="PF13480"/>
    </source>
</evidence>
<accession>A0A0D0IXM2</accession>
<gene>
    <name evidence="2" type="ORF">ST44_10895</name>
</gene>
<dbReference type="InterPro" id="IPR016181">
    <property type="entry name" value="Acyl_CoA_acyltransferase"/>
</dbReference>
<protein>
    <recommendedName>
        <fullName evidence="1">BioF2-like acetyltransferase domain-containing protein</fullName>
    </recommendedName>
</protein>
<evidence type="ECO:0000313" key="3">
    <source>
        <dbReference type="Proteomes" id="UP000032046"/>
    </source>
</evidence>
<dbReference type="STRING" id="1602171.ST44_10895"/>